<organism evidence="1 2">
    <name type="scientific">Streptomyces sioyaensis</name>
    <dbReference type="NCBI Taxonomy" id="67364"/>
    <lineage>
        <taxon>Bacteria</taxon>
        <taxon>Bacillati</taxon>
        <taxon>Actinomycetota</taxon>
        <taxon>Actinomycetes</taxon>
        <taxon>Kitasatosporales</taxon>
        <taxon>Streptomycetaceae</taxon>
        <taxon>Streptomyces</taxon>
    </lineage>
</organism>
<dbReference type="GeneID" id="95776670"/>
<protein>
    <submittedName>
        <fullName evidence="1">ImmA/IrrE family metallo-endopeptidase</fullName>
    </submittedName>
</protein>
<sequence length="186" mass="20581">MHYVHDVYFYRCPSEERGGTMTTRQVRKRCQALVSALDLPRPFSVDALIRELSVRRGRPIQIHTVSIGSAINACGLWIATDVSDNIYVEEKTTKFHQEHIILHEIGHILCDHGITDQENQGALSTLLPSISPELISRLLARTNYTTEQEQEAELVASLIHAAAGMLTPSPSTGVRGALEAALGIRE</sequence>
<proteinExistence type="predicted"/>
<accession>A0A4Q1RC93</accession>
<dbReference type="AlphaFoldDB" id="A0A4Q1RC93"/>
<gene>
    <name evidence="1" type="ORF">EST54_01470</name>
</gene>
<name>A0A4Q1RC93_9ACTN</name>
<dbReference type="RefSeq" id="WP_129244038.1">
    <property type="nucleotide sequence ID" value="NZ_JABZEL010000015.1"/>
</dbReference>
<comment type="caution">
    <text evidence="1">The sequence shown here is derived from an EMBL/GenBank/DDBJ whole genome shotgun (WGS) entry which is preliminary data.</text>
</comment>
<dbReference type="EMBL" id="SDIF01000002">
    <property type="protein sequence ID" value="RXS71102.1"/>
    <property type="molecule type" value="Genomic_DNA"/>
</dbReference>
<evidence type="ECO:0000313" key="1">
    <source>
        <dbReference type="EMBL" id="RXS71102.1"/>
    </source>
</evidence>
<evidence type="ECO:0000313" key="2">
    <source>
        <dbReference type="Proteomes" id="UP000289482"/>
    </source>
</evidence>
<keyword evidence="2" id="KW-1185">Reference proteome</keyword>
<reference evidence="1 2" key="1">
    <citation type="submission" date="2019-01" db="EMBL/GenBank/DDBJ databases">
        <title>Draft genome sequences of the type strain Streptomyces sioyaensis DSM 40032 and its novel strain, TM32, a thermotolerant antibiotics-producing actinobacterium.</title>
        <authorList>
            <person name="Nakaew N."/>
            <person name="Lumyong S."/>
            <person name="Sloan W.T."/>
            <person name="Sungthong R."/>
        </authorList>
    </citation>
    <scope>NUCLEOTIDE SEQUENCE [LARGE SCALE GENOMIC DNA]</scope>
    <source>
        <strain evidence="1 2">DSM 40032</strain>
    </source>
</reference>
<dbReference type="Proteomes" id="UP000289482">
    <property type="component" value="Unassembled WGS sequence"/>
</dbReference>